<name>A0ABD5S921_9EURY</name>
<organism evidence="3 4">
    <name type="scientific">Halorubrum tibetense</name>
    <dbReference type="NCBI Taxonomy" id="175631"/>
    <lineage>
        <taxon>Archaea</taxon>
        <taxon>Methanobacteriati</taxon>
        <taxon>Methanobacteriota</taxon>
        <taxon>Stenosarchaea group</taxon>
        <taxon>Halobacteria</taxon>
        <taxon>Halobacteriales</taxon>
        <taxon>Haloferacaceae</taxon>
        <taxon>Halorubrum</taxon>
    </lineage>
</organism>
<accession>A0ABD5S921</accession>
<dbReference type="InterPro" id="IPR038726">
    <property type="entry name" value="PDDEXK_AddAB-type"/>
</dbReference>
<feature type="compositionally biased region" description="Polar residues" evidence="1">
    <location>
        <begin position="450"/>
        <end position="466"/>
    </location>
</feature>
<dbReference type="Proteomes" id="UP001596442">
    <property type="component" value="Unassembled WGS sequence"/>
</dbReference>
<evidence type="ECO:0000259" key="2">
    <source>
        <dbReference type="Pfam" id="PF12705"/>
    </source>
</evidence>
<reference evidence="3 4" key="1">
    <citation type="journal article" date="2019" name="Int. J. Syst. Evol. Microbiol.">
        <title>The Global Catalogue of Microorganisms (GCM) 10K type strain sequencing project: providing services to taxonomists for standard genome sequencing and annotation.</title>
        <authorList>
            <consortium name="The Broad Institute Genomics Platform"/>
            <consortium name="The Broad Institute Genome Sequencing Center for Infectious Disease"/>
            <person name="Wu L."/>
            <person name="Ma J."/>
        </authorList>
    </citation>
    <scope>NUCLEOTIDE SEQUENCE [LARGE SCALE GENOMIC DNA]</scope>
    <source>
        <strain evidence="3 4">CGMCC 1.3239</strain>
    </source>
</reference>
<dbReference type="InterPro" id="IPR027417">
    <property type="entry name" value="P-loop_NTPase"/>
</dbReference>
<sequence>MPLPQAKSSERLYDAVADYDLVITPDGPLASTLNRQLDRPHLGSFAIPPRRHAVGRREQAEDRLAFLEMVNHDTISWKRSAYAIGNILQCWEHQGTHEAILEYDTYVDDATKRAVERIGEFDTASMELTTGRLDPELDIAVIAPEMLTQLERSYLPESYDTVKLFTDEPFDLPPFRILDSATAIVDAVEDAITTENAESVGIVLDQASEYSPLVESALEAADIPFFGGPGFIDIAEHRAFLRLLRAGHYGTDTRIGEIRPLLAMLGIDVELEHDEKRLYESDIPALSWLIAFCDEIEQYTFGEALTLFENRAGCDLETFREELTTLGIVDEPITERGVDELEFYLQSYEVPVDRENEGVLLADAKSASYVGRDVVFFLGLDEGWTHSPPRRPWVDQDTQYTRNIQSFQLLLQSGDEQHYLVQDSTGGSPVTPCLYFEELLDEEFERFSDLPSTTHSQQHETASTTAFEKPPTEVTNESVETISQSTLSTYVNSPRDHYFSRLVDGPDKDYFIEGNLYHDFAEFYVNHPTFVDTDVVDEVVDLMCTEARSLVRSVDEAVLRSEYRVGLETIIEYLDEHPPTDGVFLTPASGFGKNAIAEHFDRDVGSPVTERWFEDSDLGVKGLIDLVHSRTHLLDFKSGSKKSARDIVKNSALDEPADTPNFQALLYLTYWRSREPNERLEFTFFHFLETVDEAITGDPDLEDTLTTVTYYPTTAAEYVSREAFFDTLLKEGPNDCQKTLGKIDYDMYAALFDEELLPRTTDSDELIESEFGQTMMDRLQTHVGEYKYVTKGTKQVLRQIATVQAQNYFKSDLDAFEAFIDDRIDELNRQRTGDERFPVEGLGGEPNYRYVDNRDLLLEGDR</sequence>
<dbReference type="AlphaFoldDB" id="A0ABD5S921"/>
<dbReference type="Pfam" id="PF12705">
    <property type="entry name" value="PDDEXK_1"/>
    <property type="match status" value="1"/>
</dbReference>
<feature type="domain" description="PD-(D/E)XK endonuclease-like" evidence="2">
    <location>
        <begin position="481"/>
        <end position="687"/>
    </location>
</feature>
<dbReference type="RefSeq" id="WP_379780108.1">
    <property type="nucleotide sequence ID" value="NZ_JBHSWW010000051.1"/>
</dbReference>
<comment type="caution">
    <text evidence="3">The sequence shown here is derived from an EMBL/GenBank/DDBJ whole genome shotgun (WGS) entry which is preliminary data.</text>
</comment>
<evidence type="ECO:0000313" key="3">
    <source>
        <dbReference type="EMBL" id="MFC6752940.1"/>
    </source>
</evidence>
<protein>
    <submittedName>
        <fullName evidence="3">PD-(D/E)XK nuclease family protein</fullName>
    </submittedName>
</protein>
<evidence type="ECO:0000256" key="1">
    <source>
        <dbReference type="SAM" id="MobiDB-lite"/>
    </source>
</evidence>
<gene>
    <name evidence="3" type="ORF">ACFQEU_05590</name>
</gene>
<dbReference type="EMBL" id="JBHSWW010000051">
    <property type="protein sequence ID" value="MFC6752940.1"/>
    <property type="molecule type" value="Genomic_DNA"/>
</dbReference>
<feature type="region of interest" description="Disordered" evidence="1">
    <location>
        <begin position="450"/>
        <end position="479"/>
    </location>
</feature>
<proteinExistence type="predicted"/>
<keyword evidence="4" id="KW-1185">Reference proteome</keyword>
<dbReference type="SUPFAM" id="SSF52540">
    <property type="entry name" value="P-loop containing nucleoside triphosphate hydrolases"/>
    <property type="match status" value="1"/>
</dbReference>
<evidence type="ECO:0000313" key="4">
    <source>
        <dbReference type="Proteomes" id="UP001596442"/>
    </source>
</evidence>